<proteinExistence type="predicted"/>
<dbReference type="SMART" id="SM00409">
    <property type="entry name" value="IG"/>
    <property type="match status" value="3"/>
</dbReference>
<keyword evidence="6" id="KW-1185">Reference proteome</keyword>
<dbReference type="InterPro" id="IPR007110">
    <property type="entry name" value="Ig-like_dom"/>
</dbReference>
<feature type="transmembrane region" description="Helical" evidence="3">
    <location>
        <begin position="229"/>
        <end position="249"/>
    </location>
</feature>
<keyword evidence="1" id="KW-0732">Signal</keyword>
<feature type="domain" description="Ig-like" evidence="4">
    <location>
        <begin position="135"/>
        <end position="203"/>
    </location>
</feature>
<dbReference type="GO" id="GO:0009897">
    <property type="term" value="C:external side of plasma membrane"/>
    <property type="evidence" value="ECO:0007669"/>
    <property type="project" value="TreeGrafter"/>
</dbReference>
<dbReference type="Proteomes" id="UP000694389">
    <property type="component" value="Unassembled WGS sequence"/>
</dbReference>
<dbReference type="InterPro" id="IPR036179">
    <property type="entry name" value="Ig-like_dom_sf"/>
</dbReference>
<dbReference type="Ensembl" id="ENSDLAT00005082999.1">
    <property type="protein sequence ID" value="ENSDLAP00005078828.1"/>
    <property type="gene ID" value="ENSDLAG00005027712.1"/>
</dbReference>
<dbReference type="InterPro" id="IPR003598">
    <property type="entry name" value="Ig_sub2"/>
</dbReference>
<dbReference type="AlphaFoldDB" id="A0A8P4KRG6"/>
<evidence type="ECO:0000256" key="1">
    <source>
        <dbReference type="ARBA" id="ARBA00022729"/>
    </source>
</evidence>
<keyword evidence="2" id="KW-1015">Disulfide bond</keyword>
<keyword evidence="3" id="KW-1133">Transmembrane helix</keyword>
<dbReference type="GeneTree" id="ENSGT00940000163711"/>
<evidence type="ECO:0000256" key="3">
    <source>
        <dbReference type="SAM" id="Phobius"/>
    </source>
</evidence>
<sequence>MQHLHTSCTNKVTDSQLRGVMHPSLSLSVSVSVDQRPGMELMTLCTIVASLRVFPSRTQFFQYESIRLSCGDASEWRVKRNTSTNMNAECSTTWGKRNESLCLLADSYPVDTGVYWCESGAGECSSAVNITVTGGSVILESPVLPVPEGENVTLRCTNKMTVSSNITAEFYKNGLLIGNSSSGNLSILSVLKSDEGLYKCSISGAQSPDSWLAVRAGRPESFHSPLAHILLPVVGVCLLLVVVILLLLWRSRKGQSQVVGSPQPIIAAPGDDVILPCHVVPQVNVAGLTVEWSRPDIQPDPKDRLSRVEYVHLYRDTREDTDMKLSTYVRRTELFTDGLRQYIDPVSPPVAGGVAGLKR</sequence>
<dbReference type="GO" id="GO:0006955">
    <property type="term" value="P:immune response"/>
    <property type="evidence" value="ECO:0007669"/>
    <property type="project" value="TreeGrafter"/>
</dbReference>
<dbReference type="GO" id="GO:0004888">
    <property type="term" value="F:transmembrane signaling receptor activity"/>
    <property type="evidence" value="ECO:0007669"/>
    <property type="project" value="TreeGrafter"/>
</dbReference>
<evidence type="ECO:0000259" key="4">
    <source>
        <dbReference type="PROSITE" id="PS50835"/>
    </source>
</evidence>
<keyword evidence="3" id="KW-0812">Transmembrane</keyword>
<protein>
    <recommendedName>
        <fullName evidence="4">Ig-like domain-containing protein</fullName>
    </recommendedName>
</protein>
<dbReference type="Gene3D" id="2.60.40.10">
    <property type="entry name" value="Immunoglobulins"/>
    <property type="match status" value="2"/>
</dbReference>
<dbReference type="InterPro" id="IPR050488">
    <property type="entry name" value="Ig_Fc_receptor"/>
</dbReference>
<reference evidence="5" key="2">
    <citation type="submission" date="2025-09" db="UniProtKB">
        <authorList>
            <consortium name="Ensembl"/>
        </authorList>
    </citation>
    <scope>IDENTIFICATION</scope>
</reference>
<accession>A0A8P4KRG6</accession>
<dbReference type="GO" id="GO:0007166">
    <property type="term" value="P:cell surface receptor signaling pathway"/>
    <property type="evidence" value="ECO:0007669"/>
    <property type="project" value="TreeGrafter"/>
</dbReference>
<organism evidence="5 6">
    <name type="scientific">Dicentrarchus labrax</name>
    <name type="common">European seabass</name>
    <name type="synonym">Morone labrax</name>
    <dbReference type="NCBI Taxonomy" id="13489"/>
    <lineage>
        <taxon>Eukaryota</taxon>
        <taxon>Metazoa</taxon>
        <taxon>Chordata</taxon>
        <taxon>Craniata</taxon>
        <taxon>Vertebrata</taxon>
        <taxon>Euteleostomi</taxon>
        <taxon>Actinopterygii</taxon>
        <taxon>Neopterygii</taxon>
        <taxon>Teleostei</taxon>
        <taxon>Neoteleostei</taxon>
        <taxon>Acanthomorphata</taxon>
        <taxon>Eupercaria</taxon>
        <taxon>Moronidae</taxon>
        <taxon>Dicentrarchus</taxon>
    </lineage>
</organism>
<dbReference type="PROSITE" id="PS50835">
    <property type="entry name" value="IG_LIKE"/>
    <property type="match status" value="1"/>
</dbReference>
<dbReference type="PANTHER" id="PTHR11481">
    <property type="entry name" value="IMMUNOGLOBULIN FC RECEPTOR"/>
    <property type="match status" value="1"/>
</dbReference>
<evidence type="ECO:0000313" key="6">
    <source>
        <dbReference type="Proteomes" id="UP000694389"/>
    </source>
</evidence>
<keyword evidence="3" id="KW-0472">Membrane</keyword>
<dbReference type="SUPFAM" id="SSF48726">
    <property type="entry name" value="Immunoglobulin"/>
    <property type="match status" value="2"/>
</dbReference>
<name>A0A8P4KRG6_DICLA</name>
<dbReference type="SMART" id="SM00408">
    <property type="entry name" value="IGc2"/>
    <property type="match status" value="1"/>
</dbReference>
<dbReference type="PANTHER" id="PTHR11481:SF64">
    <property type="entry name" value="FC RECEPTOR-LIKE PROTEIN 4"/>
    <property type="match status" value="1"/>
</dbReference>
<evidence type="ECO:0000256" key="2">
    <source>
        <dbReference type="ARBA" id="ARBA00023157"/>
    </source>
</evidence>
<dbReference type="Pfam" id="PF13895">
    <property type="entry name" value="Ig_2"/>
    <property type="match status" value="1"/>
</dbReference>
<dbReference type="InterPro" id="IPR003599">
    <property type="entry name" value="Ig_sub"/>
</dbReference>
<evidence type="ECO:0000313" key="5">
    <source>
        <dbReference type="Ensembl" id="ENSDLAP00005078828.1"/>
    </source>
</evidence>
<dbReference type="InterPro" id="IPR013783">
    <property type="entry name" value="Ig-like_fold"/>
</dbReference>
<reference evidence="5" key="1">
    <citation type="submission" date="2025-08" db="UniProtKB">
        <authorList>
            <consortium name="Ensembl"/>
        </authorList>
    </citation>
    <scope>IDENTIFICATION</scope>
</reference>